<name>A0ABV7F9H1_9BURK</name>
<dbReference type="InterPro" id="IPR009057">
    <property type="entry name" value="Homeodomain-like_sf"/>
</dbReference>
<organism evidence="1 2">
    <name type="scientific">Undibacterium arcticum</name>
    <dbReference type="NCBI Taxonomy" id="1762892"/>
    <lineage>
        <taxon>Bacteria</taxon>
        <taxon>Pseudomonadati</taxon>
        <taxon>Pseudomonadota</taxon>
        <taxon>Betaproteobacteria</taxon>
        <taxon>Burkholderiales</taxon>
        <taxon>Oxalobacteraceae</taxon>
        <taxon>Undibacterium</taxon>
    </lineage>
</organism>
<dbReference type="EMBL" id="JBHRTP010000091">
    <property type="protein sequence ID" value="MFC3110864.1"/>
    <property type="molecule type" value="Genomic_DNA"/>
</dbReference>
<evidence type="ECO:0000313" key="2">
    <source>
        <dbReference type="Proteomes" id="UP001595530"/>
    </source>
</evidence>
<dbReference type="RefSeq" id="WP_390329821.1">
    <property type="nucleotide sequence ID" value="NZ_JBHSUQ010000003.1"/>
</dbReference>
<dbReference type="NCBIfam" id="NF047595">
    <property type="entry name" value="IS66_ISRel24_TnpA"/>
    <property type="match status" value="1"/>
</dbReference>
<reference evidence="2" key="1">
    <citation type="journal article" date="2019" name="Int. J. Syst. Evol. Microbiol.">
        <title>The Global Catalogue of Microorganisms (GCM) 10K type strain sequencing project: providing services to taxonomists for standard genome sequencing and annotation.</title>
        <authorList>
            <consortium name="The Broad Institute Genomics Platform"/>
            <consortium name="The Broad Institute Genome Sequencing Center for Infectious Disease"/>
            <person name="Wu L."/>
            <person name="Ma J."/>
        </authorList>
    </citation>
    <scope>NUCLEOTIDE SEQUENCE [LARGE SCALE GENOMIC DNA]</scope>
    <source>
        <strain evidence="2">KCTC 42986</strain>
    </source>
</reference>
<gene>
    <name evidence="1" type="ORF">ACFOFO_23410</name>
</gene>
<dbReference type="Proteomes" id="UP001595530">
    <property type="component" value="Unassembled WGS sequence"/>
</dbReference>
<dbReference type="InterPro" id="IPR002514">
    <property type="entry name" value="Transposase_8"/>
</dbReference>
<protein>
    <submittedName>
        <fullName evidence="1">Transposase</fullName>
    </submittedName>
</protein>
<keyword evidence="2" id="KW-1185">Reference proteome</keyword>
<evidence type="ECO:0000313" key="1">
    <source>
        <dbReference type="EMBL" id="MFC3110864.1"/>
    </source>
</evidence>
<dbReference type="Pfam" id="PF01527">
    <property type="entry name" value="HTH_Tnp_1"/>
    <property type="match status" value="1"/>
</dbReference>
<sequence length="143" mass="15374">MGTTLNTSIKPGSRKGRLNYGIDFKKQLAIAACEPGVSVARIALDNGINANMLHKWRRAHLAGALGVVERPQQDFLPVRIARSVNELVQSPAHAPSRQAELTVPKLPTPKPGVIEIRLGATTLRLEGAVDAVTLAQVLCHLHP</sequence>
<comment type="caution">
    <text evidence="1">The sequence shown here is derived from an EMBL/GenBank/DDBJ whole genome shotgun (WGS) entry which is preliminary data.</text>
</comment>
<dbReference type="SUPFAM" id="SSF46689">
    <property type="entry name" value="Homeodomain-like"/>
    <property type="match status" value="1"/>
</dbReference>
<proteinExistence type="predicted"/>
<accession>A0ABV7F9H1</accession>